<dbReference type="Proteomes" id="UP000193648">
    <property type="component" value="Unassembled WGS sequence"/>
</dbReference>
<proteinExistence type="predicted"/>
<name>A0A1Y2GNS6_9FUNG</name>
<gene>
    <name evidence="2" type="ORF">BCR41DRAFT_353234</name>
</gene>
<dbReference type="GeneID" id="33565947"/>
<feature type="region of interest" description="Disordered" evidence="1">
    <location>
        <begin position="41"/>
        <end position="74"/>
    </location>
</feature>
<protein>
    <submittedName>
        <fullName evidence="2">Uncharacterized protein</fullName>
    </submittedName>
</protein>
<dbReference type="RefSeq" id="XP_021881756.1">
    <property type="nucleotide sequence ID" value="XM_022024103.1"/>
</dbReference>
<dbReference type="AlphaFoldDB" id="A0A1Y2GNS6"/>
<accession>A0A1Y2GNS6</accession>
<evidence type="ECO:0000256" key="1">
    <source>
        <dbReference type="SAM" id="MobiDB-lite"/>
    </source>
</evidence>
<evidence type="ECO:0000313" key="2">
    <source>
        <dbReference type="EMBL" id="ORZ16821.1"/>
    </source>
</evidence>
<comment type="caution">
    <text evidence="2">The sequence shown here is derived from an EMBL/GenBank/DDBJ whole genome shotgun (WGS) entry which is preliminary data.</text>
</comment>
<organism evidence="2 3">
    <name type="scientific">Lobosporangium transversale</name>
    <dbReference type="NCBI Taxonomy" id="64571"/>
    <lineage>
        <taxon>Eukaryota</taxon>
        <taxon>Fungi</taxon>
        <taxon>Fungi incertae sedis</taxon>
        <taxon>Mucoromycota</taxon>
        <taxon>Mortierellomycotina</taxon>
        <taxon>Mortierellomycetes</taxon>
        <taxon>Mortierellales</taxon>
        <taxon>Mortierellaceae</taxon>
        <taxon>Lobosporangium</taxon>
    </lineage>
</organism>
<feature type="region of interest" description="Disordered" evidence="1">
    <location>
        <begin position="166"/>
        <end position="194"/>
    </location>
</feature>
<reference evidence="2 3" key="1">
    <citation type="submission" date="2016-07" db="EMBL/GenBank/DDBJ databases">
        <title>Pervasive Adenine N6-methylation of Active Genes in Fungi.</title>
        <authorList>
            <consortium name="DOE Joint Genome Institute"/>
            <person name="Mondo S.J."/>
            <person name="Dannebaum R.O."/>
            <person name="Kuo R.C."/>
            <person name="Labutti K."/>
            <person name="Haridas S."/>
            <person name="Kuo A."/>
            <person name="Salamov A."/>
            <person name="Ahrendt S.R."/>
            <person name="Lipzen A."/>
            <person name="Sullivan W."/>
            <person name="Andreopoulos W.B."/>
            <person name="Clum A."/>
            <person name="Lindquist E."/>
            <person name="Daum C."/>
            <person name="Ramamoorthy G.K."/>
            <person name="Gryganskyi A."/>
            <person name="Culley D."/>
            <person name="Magnuson J.K."/>
            <person name="James T.Y."/>
            <person name="O'Malley M.A."/>
            <person name="Stajich J.E."/>
            <person name="Spatafora J.W."/>
            <person name="Visel A."/>
            <person name="Grigoriev I.V."/>
        </authorList>
    </citation>
    <scope>NUCLEOTIDE SEQUENCE [LARGE SCALE GENOMIC DNA]</scope>
    <source>
        <strain evidence="2 3">NRRL 3116</strain>
    </source>
</reference>
<sequence>MRRIGIFARTGSFYSIPITRTLGTTRHVHFAGVTVSLGRQQQQQQQQRSYSCADGKSDASVSNEPECPELPSTPSWSLKTLMEKRDAFNTTDDHSNDITPETIDRLLKLAHLCKPQDPKELKRLERDVRRMRNFLNYIRSTDGSQHNQTTPVENLRSLVDDGVGLRLRPSPVSSTSESLHPHGSHNAHNDEENEQELLTRRDMLLKRPKRVKGNFFVVGTELDPKEDN</sequence>
<dbReference type="EMBL" id="MCFF01000017">
    <property type="protein sequence ID" value="ORZ16821.1"/>
    <property type="molecule type" value="Genomic_DNA"/>
</dbReference>
<dbReference type="InParanoid" id="A0A1Y2GNS6"/>
<keyword evidence="3" id="KW-1185">Reference proteome</keyword>
<evidence type="ECO:0000313" key="3">
    <source>
        <dbReference type="Proteomes" id="UP000193648"/>
    </source>
</evidence>
<dbReference type="OrthoDB" id="5522061at2759"/>